<dbReference type="AlphaFoldDB" id="A0A853JBC1"/>
<evidence type="ECO:0000259" key="1">
    <source>
        <dbReference type="PROSITE" id="PS50404"/>
    </source>
</evidence>
<dbReference type="PROSITE" id="PS50405">
    <property type="entry name" value="GST_CTER"/>
    <property type="match status" value="1"/>
</dbReference>
<protein>
    <submittedName>
        <fullName evidence="3">Glutathione S-transferase family protein</fullName>
    </submittedName>
</protein>
<comment type="caution">
    <text evidence="3">The sequence shown here is derived from an EMBL/GenBank/DDBJ whole genome shotgun (WGS) entry which is preliminary data.</text>
</comment>
<dbReference type="Gene3D" id="3.40.30.10">
    <property type="entry name" value="Glutaredoxin"/>
    <property type="match status" value="1"/>
</dbReference>
<dbReference type="CDD" id="cd00570">
    <property type="entry name" value="GST_N_family"/>
    <property type="match status" value="1"/>
</dbReference>
<dbReference type="Pfam" id="PF13417">
    <property type="entry name" value="GST_N_3"/>
    <property type="match status" value="1"/>
</dbReference>
<dbReference type="SUPFAM" id="SSF52833">
    <property type="entry name" value="Thioredoxin-like"/>
    <property type="match status" value="1"/>
</dbReference>
<name>A0A853JBC1_9GAMM</name>
<dbReference type="SFLD" id="SFLDG00358">
    <property type="entry name" value="Main_(cytGST)"/>
    <property type="match status" value="1"/>
</dbReference>
<evidence type="ECO:0000313" key="3">
    <source>
        <dbReference type="EMBL" id="NZA26145.1"/>
    </source>
</evidence>
<evidence type="ECO:0000313" key="4">
    <source>
        <dbReference type="Proteomes" id="UP000578091"/>
    </source>
</evidence>
<dbReference type="PANTHER" id="PTHR44051">
    <property type="entry name" value="GLUTATHIONE S-TRANSFERASE-RELATED"/>
    <property type="match status" value="1"/>
</dbReference>
<dbReference type="InterPro" id="IPR036249">
    <property type="entry name" value="Thioredoxin-like_sf"/>
</dbReference>
<dbReference type="Pfam" id="PF13410">
    <property type="entry name" value="GST_C_2"/>
    <property type="match status" value="1"/>
</dbReference>
<evidence type="ECO:0000259" key="2">
    <source>
        <dbReference type="PROSITE" id="PS50405"/>
    </source>
</evidence>
<organism evidence="3 4">
    <name type="scientific">Luteimonas salinisoli</name>
    <dbReference type="NCBI Taxonomy" id="2752307"/>
    <lineage>
        <taxon>Bacteria</taxon>
        <taxon>Pseudomonadati</taxon>
        <taxon>Pseudomonadota</taxon>
        <taxon>Gammaproteobacteria</taxon>
        <taxon>Lysobacterales</taxon>
        <taxon>Lysobacteraceae</taxon>
        <taxon>Luteimonas</taxon>
    </lineage>
</organism>
<gene>
    <name evidence="3" type="ORF">H0E84_07080</name>
</gene>
<dbReference type="CDD" id="cd00299">
    <property type="entry name" value="GST_C_family"/>
    <property type="match status" value="1"/>
</dbReference>
<dbReference type="InterPro" id="IPR004045">
    <property type="entry name" value="Glutathione_S-Trfase_N"/>
</dbReference>
<dbReference type="PROSITE" id="PS50404">
    <property type="entry name" value="GST_NTER"/>
    <property type="match status" value="1"/>
</dbReference>
<feature type="domain" description="GST N-terminal" evidence="1">
    <location>
        <begin position="1"/>
        <end position="81"/>
    </location>
</feature>
<reference evidence="3 4" key="1">
    <citation type="submission" date="2020-07" db="EMBL/GenBank/DDBJ databases">
        <title>Luteimonas sp. SJ-92.</title>
        <authorList>
            <person name="Huang X.-X."/>
            <person name="Xu L."/>
            <person name="Sun J.-Q."/>
        </authorList>
    </citation>
    <scope>NUCLEOTIDE SEQUENCE [LARGE SCALE GENOMIC DNA]</scope>
    <source>
        <strain evidence="3 4">SJ-92</strain>
    </source>
</reference>
<dbReference type="RefSeq" id="WP_180677940.1">
    <property type="nucleotide sequence ID" value="NZ_JACCKA010000049.1"/>
</dbReference>
<dbReference type="InterPro" id="IPR010987">
    <property type="entry name" value="Glutathione-S-Trfase_C-like"/>
</dbReference>
<dbReference type="EMBL" id="JACCKA010000049">
    <property type="protein sequence ID" value="NZA26145.1"/>
    <property type="molecule type" value="Genomic_DNA"/>
</dbReference>
<feature type="domain" description="GST C-terminal" evidence="2">
    <location>
        <begin position="87"/>
        <end position="210"/>
    </location>
</feature>
<dbReference type="InterPro" id="IPR036282">
    <property type="entry name" value="Glutathione-S-Trfase_C_sf"/>
</dbReference>
<proteinExistence type="predicted"/>
<dbReference type="Gene3D" id="1.20.1050.10">
    <property type="match status" value="1"/>
</dbReference>
<dbReference type="PANTHER" id="PTHR44051:SF8">
    <property type="entry name" value="GLUTATHIONE S-TRANSFERASE GSTA"/>
    <property type="match status" value="1"/>
</dbReference>
<dbReference type="GO" id="GO:0016740">
    <property type="term" value="F:transferase activity"/>
    <property type="evidence" value="ECO:0007669"/>
    <property type="project" value="UniProtKB-KW"/>
</dbReference>
<keyword evidence="4" id="KW-1185">Reference proteome</keyword>
<dbReference type="Proteomes" id="UP000578091">
    <property type="component" value="Unassembled WGS sequence"/>
</dbReference>
<dbReference type="SFLD" id="SFLDS00019">
    <property type="entry name" value="Glutathione_Transferase_(cytos"/>
    <property type="match status" value="1"/>
</dbReference>
<accession>A0A853JBC1</accession>
<dbReference type="SUPFAM" id="SSF47616">
    <property type="entry name" value="GST C-terminal domain-like"/>
    <property type="match status" value="1"/>
</dbReference>
<keyword evidence="3" id="KW-0808">Transferase</keyword>
<sequence>MPLQLYAHPFSSYCQKVLVALYENDTAFELRMLDGPDSPAWRELAAAWPLQRFPMLMDEGTMVVEASIIIEHLQLRHPGRVRLIPEDPHAALEVRMLDRFFDNYVSTPQQKLVFDSLRPADRRDAQGVEDARAMLETAYAWLERRMAGRTWAAGDAFSLADCGAAPFLFYADWTHRIAEGFANVHAYRQRLLARPSFARAVDEARPYRPLFPLGAPDRD</sequence>
<dbReference type="InterPro" id="IPR040079">
    <property type="entry name" value="Glutathione_S-Trfase"/>
</dbReference>